<dbReference type="EMBL" id="HACM01001489">
    <property type="protein sequence ID" value="CRZ01931.1"/>
    <property type="molecule type" value="Transcribed_RNA"/>
</dbReference>
<name>A0A0H5QKT1_9EUKA</name>
<evidence type="ECO:0008006" key="2">
    <source>
        <dbReference type="Google" id="ProtNLM"/>
    </source>
</evidence>
<reference evidence="1" key="1">
    <citation type="submission" date="2015-04" db="EMBL/GenBank/DDBJ databases">
        <title>The genome sequence of the plant pathogenic Rhizarian Plasmodiophora brassicae reveals insights in its biotrophic life cycle and the origin of chitin synthesis.</title>
        <authorList>
            <person name="Schwelm A."/>
            <person name="Fogelqvist J."/>
            <person name="Knaust A."/>
            <person name="Julke S."/>
            <person name="Lilja T."/>
            <person name="Dhandapani V."/>
            <person name="Bonilla-Rosso G."/>
            <person name="Karlsson M."/>
            <person name="Shevchenko A."/>
            <person name="Choi S.R."/>
            <person name="Kim H.G."/>
            <person name="Park J.Y."/>
            <person name="Lim Y.P."/>
            <person name="Ludwig-Muller J."/>
            <person name="Dixelius C."/>
        </authorList>
    </citation>
    <scope>NUCLEOTIDE SEQUENCE</scope>
    <source>
        <tissue evidence="1">Potato root galls</tissue>
    </source>
</reference>
<dbReference type="GO" id="GO:0005829">
    <property type="term" value="C:cytosol"/>
    <property type="evidence" value="ECO:0007669"/>
    <property type="project" value="TreeGrafter"/>
</dbReference>
<accession>A0A0H5QKT1</accession>
<dbReference type="PANTHER" id="PTHR10972">
    <property type="entry name" value="OXYSTEROL-BINDING PROTEIN-RELATED"/>
    <property type="match status" value="1"/>
</dbReference>
<dbReference type="GO" id="GO:0016020">
    <property type="term" value="C:membrane"/>
    <property type="evidence" value="ECO:0007669"/>
    <property type="project" value="TreeGrafter"/>
</dbReference>
<dbReference type="InterPro" id="IPR037239">
    <property type="entry name" value="OSBP_sf"/>
</dbReference>
<sequence>MAEFETIDENKLGAAAEKFECKLDQSERTQLDQDLREALERDRLMVGDVSNVCQTGGLIFDDPKMLDIQRRIVWDAVKTLGWNIMAGNTVNIISVSLPVRIFEPRSFLGRLSDGWSCAPILLRKAALQTDPVERFKYVIAFAIAGLHVNIRQWKPFNPILGETLQSTFPDGTQVYLEQTSHHPPVSHYQVFGADGLYKLHGCAQFAASWRGNALKASQSGPNIVEFSDGTSISYTLPYLWLSGVLYGDRVSEYLGQMTIRDEQNNISCEVVFHPDGVGYLKSWFVSSPSPSDTFRGDIIKDGNKVDQIDGSWIGEIRSNGVVLYDVRQKLDASTVPAENPIPSDSRFREDLKALSEGKFDLAQAKKVELEELQRSDRALRRQGYEQRESASSDL</sequence>
<dbReference type="SUPFAM" id="SSF144000">
    <property type="entry name" value="Oxysterol-binding protein-like"/>
    <property type="match status" value="1"/>
</dbReference>
<organism evidence="1">
    <name type="scientific">Spongospora subterranea</name>
    <dbReference type="NCBI Taxonomy" id="70186"/>
    <lineage>
        <taxon>Eukaryota</taxon>
        <taxon>Sar</taxon>
        <taxon>Rhizaria</taxon>
        <taxon>Endomyxa</taxon>
        <taxon>Phytomyxea</taxon>
        <taxon>Plasmodiophorida</taxon>
        <taxon>Plasmodiophoridae</taxon>
        <taxon>Spongospora</taxon>
    </lineage>
</organism>
<dbReference type="InterPro" id="IPR000648">
    <property type="entry name" value="Oxysterol-bd"/>
</dbReference>
<evidence type="ECO:0000313" key="1">
    <source>
        <dbReference type="EMBL" id="CRZ01931.1"/>
    </source>
</evidence>
<dbReference type="GO" id="GO:0032934">
    <property type="term" value="F:sterol binding"/>
    <property type="evidence" value="ECO:0007669"/>
    <property type="project" value="TreeGrafter"/>
</dbReference>
<dbReference type="AlphaFoldDB" id="A0A0H5QKT1"/>
<dbReference type="Pfam" id="PF01237">
    <property type="entry name" value="Oxysterol_BP"/>
    <property type="match status" value="2"/>
</dbReference>
<proteinExistence type="predicted"/>
<protein>
    <recommendedName>
        <fullName evidence="2">Oxysterol-binding protein</fullName>
    </recommendedName>
</protein>
<dbReference type="Gene3D" id="2.40.160.120">
    <property type="match status" value="1"/>
</dbReference>
<dbReference type="PANTHER" id="PTHR10972:SF148">
    <property type="entry name" value="OXYSTEROL-BINDING PROTEIN 9"/>
    <property type="match status" value="1"/>
</dbReference>